<dbReference type="Proteomes" id="UP000054564">
    <property type="component" value="Unassembled WGS sequence"/>
</dbReference>
<dbReference type="OrthoDB" id="10524451at2759"/>
<dbReference type="EMBL" id="AJIL01000029">
    <property type="protein sequence ID" value="KNF01540.1"/>
    <property type="molecule type" value="Genomic_DNA"/>
</dbReference>
<comment type="caution">
    <text evidence="1">The sequence shown here is derived from an EMBL/GenBank/DDBJ whole genome shotgun (WGS) entry which is preliminary data.</text>
</comment>
<organism evidence="1 2">
    <name type="scientific">Puccinia striiformis f. sp. tritici PST-78</name>
    <dbReference type="NCBI Taxonomy" id="1165861"/>
    <lineage>
        <taxon>Eukaryota</taxon>
        <taxon>Fungi</taxon>
        <taxon>Dikarya</taxon>
        <taxon>Basidiomycota</taxon>
        <taxon>Pucciniomycotina</taxon>
        <taxon>Pucciniomycetes</taxon>
        <taxon>Pucciniales</taxon>
        <taxon>Pucciniaceae</taxon>
        <taxon>Puccinia</taxon>
    </lineage>
</organism>
<evidence type="ECO:0000313" key="1">
    <source>
        <dbReference type="EMBL" id="KNF01540.1"/>
    </source>
</evidence>
<dbReference type="AlphaFoldDB" id="A0A0L0VRC4"/>
<dbReference type="PANTHER" id="PTHR33069:SF3">
    <property type="entry name" value="DYNEIN HEAVY CHAIN TAIL DOMAIN-CONTAINING PROTEIN"/>
    <property type="match status" value="1"/>
</dbReference>
<reference evidence="2" key="1">
    <citation type="submission" date="2014-03" db="EMBL/GenBank/DDBJ databases">
        <title>The Genome Sequence of Puccinia striiformis f. sp. tritici PST-78.</title>
        <authorList>
            <consortium name="The Broad Institute Genome Sequencing Platform"/>
            <person name="Cuomo C."/>
            <person name="Hulbert S."/>
            <person name="Chen X."/>
            <person name="Walker B."/>
            <person name="Young S.K."/>
            <person name="Zeng Q."/>
            <person name="Gargeya S."/>
            <person name="Fitzgerald M."/>
            <person name="Haas B."/>
            <person name="Abouelleil A."/>
            <person name="Alvarado L."/>
            <person name="Arachchi H.M."/>
            <person name="Berlin A.M."/>
            <person name="Chapman S.B."/>
            <person name="Goldberg J."/>
            <person name="Griggs A."/>
            <person name="Gujja S."/>
            <person name="Hansen M."/>
            <person name="Howarth C."/>
            <person name="Imamovic A."/>
            <person name="Larimer J."/>
            <person name="McCowan C."/>
            <person name="Montmayeur A."/>
            <person name="Murphy C."/>
            <person name="Neiman D."/>
            <person name="Pearson M."/>
            <person name="Priest M."/>
            <person name="Roberts A."/>
            <person name="Saif S."/>
            <person name="Shea T."/>
            <person name="Sisk P."/>
            <person name="Sykes S."/>
            <person name="Wortman J."/>
            <person name="Nusbaum C."/>
            <person name="Birren B."/>
        </authorList>
    </citation>
    <scope>NUCLEOTIDE SEQUENCE [LARGE SCALE GENOMIC DNA]</scope>
    <source>
        <strain evidence="2">race PST-78</strain>
    </source>
</reference>
<gene>
    <name evidence="1" type="ORF">PSTG_05320</name>
</gene>
<keyword evidence="2" id="KW-1185">Reference proteome</keyword>
<dbReference type="PANTHER" id="PTHR33069">
    <property type="entry name" value="CHROMOSOME 7, WHOLE GENOME SHOTGUN SEQUENCE-RELATED"/>
    <property type="match status" value="1"/>
</dbReference>
<proteinExistence type="predicted"/>
<name>A0A0L0VRC4_9BASI</name>
<sequence>MVDSAQKTLVERREKLRRKAGISHSQRFIKTVNLISSPMTDKAKASLDLVMKGFGKLSHRWLRAKVRGENPPKDTLKDLSPEQIRSRQDHIKRLNSTFLPGLKHRVDNLSKALHPPNHKSMALREILSATQSNGRRRDLQSITTEDQYLKEFKYYVISSFEHRVHRLFFYVGEMADQALEVVRELDPSPWCQKQLQSSYSQSKERWSFDLLHHGIRDIFEWLNKSDLDLAQRDWAYLLDCMEDKGLGKLMIMLDPTPTIDSNIKPQPWDPTPVRKLVHEPVINLAKSTIPLFKLSRVFLQKLSKRGMNQIRFPVFTEMSSNQLDSFADMPMRVSEKLADLVSALDGADTSYGVATSHDIEKIARTIKPVFESPWLVALLYIVPLIPDTNGSPTQNYWKNWLIMWNTHFDLAIRQFIDAAKGFENTPV</sequence>
<accession>A0A0L0VRC4</accession>
<protein>
    <submittedName>
        <fullName evidence="1">Uncharacterized protein</fullName>
    </submittedName>
</protein>
<evidence type="ECO:0000313" key="2">
    <source>
        <dbReference type="Proteomes" id="UP000054564"/>
    </source>
</evidence>